<evidence type="ECO:0000313" key="4">
    <source>
        <dbReference type="Proteomes" id="UP001500571"/>
    </source>
</evidence>
<dbReference type="Gene3D" id="3.40.50.11090">
    <property type="match status" value="1"/>
</dbReference>
<protein>
    <submittedName>
        <fullName evidence="3">Glycosyltransferase family 1 protein</fullName>
    </submittedName>
</protein>
<proteinExistence type="predicted"/>
<dbReference type="RefSeq" id="WP_344046564.1">
    <property type="nucleotide sequence ID" value="NZ_BAAAPB010000004.1"/>
</dbReference>
<dbReference type="Gene3D" id="3.40.50.2000">
    <property type="entry name" value="Glycogen Phosphorylase B"/>
    <property type="match status" value="1"/>
</dbReference>
<comment type="caution">
    <text evidence="3">The sequence shown here is derived from an EMBL/GenBank/DDBJ whole genome shotgun (WGS) entry which is preliminary data.</text>
</comment>
<feature type="region of interest" description="Disordered" evidence="1">
    <location>
        <begin position="408"/>
        <end position="428"/>
    </location>
</feature>
<gene>
    <name evidence="3" type="ORF">GCM10009798_32470</name>
</gene>
<reference evidence="3 4" key="1">
    <citation type="journal article" date="2019" name="Int. J. Syst. Evol. Microbiol.">
        <title>The Global Catalogue of Microorganisms (GCM) 10K type strain sequencing project: providing services to taxonomists for standard genome sequencing and annotation.</title>
        <authorList>
            <consortium name="The Broad Institute Genomics Platform"/>
            <consortium name="The Broad Institute Genome Sequencing Center for Infectious Disease"/>
            <person name="Wu L."/>
            <person name="Ma J."/>
        </authorList>
    </citation>
    <scope>NUCLEOTIDE SEQUENCE [LARGE SCALE GENOMIC DNA]</scope>
    <source>
        <strain evidence="3 4">JCM 15309</strain>
    </source>
</reference>
<accession>A0ABN2RHU2</accession>
<dbReference type="EMBL" id="BAAAPB010000004">
    <property type="protein sequence ID" value="GAA1969399.1"/>
    <property type="molecule type" value="Genomic_DNA"/>
</dbReference>
<evidence type="ECO:0000313" key="3">
    <source>
        <dbReference type="EMBL" id="GAA1969399.1"/>
    </source>
</evidence>
<dbReference type="Proteomes" id="UP001500571">
    <property type="component" value="Unassembled WGS sequence"/>
</dbReference>
<name>A0ABN2RHU2_9ACTN</name>
<sequence length="428" mass="46273">MSARAPGGAVGSLVRRLRRETPRSTAQRVVRRLHARLGAAELDFPLLPGDVADSTRLAARAPAPRDDGRHTVGFLCTPPSRGSGGHTTMFRMVKALEERGHRCVVLLYDRHGGDAVEQAAVVRAGWPWVAAEVRSVDDGFADLDACVATGWPTAHVLASRAPDDVHLLYLVQDYEPFFFPRGSEHELAADTYRFGFTNVALGHMVQDRLRVELAVGSELIPFSVDTSVYHLHNVGARSGIVFYTKPDVARRGYRLAALALEEFHRRHPEQPIHTYGDEAAGLTVPVVRHDRMSPEDLNALYNRSVAGFAMSFTNISLVAEEMLASGCVPIVNDHPDARADLDNPRVAWSLPTPGALADTLCRVVEGWTAGTAVAAAGSVRRDGWEVPGTEFAAIVERVVRGQALELSGAPGSLTDRAPRDAPASTPAP</sequence>
<dbReference type="Pfam" id="PF22772">
    <property type="entry name" value="WsaF_C"/>
    <property type="match status" value="1"/>
</dbReference>
<organism evidence="3 4">
    <name type="scientific">Nocardioides panacihumi</name>
    <dbReference type="NCBI Taxonomy" id="400774"/>
    <lineage>
        <taxon>Bacteria</taxon>
        <taxon>Bacillati</taxon>
        <taxon>Actinomycetota</taxon>
        <taxon>Actinomycetes</taxon>
        <taxon>Propionibacteriales</taxon>
        <taxon>Nocardioidaceae</taxon>
        <taxon>Nocardioides</taxon>
    </lineage>
</organism>
<feature type="region of interest" description="Disordered" evidence="1">
    <location>
        <begin position="1"/>
        <end position="23"/>
    </location>
</feature>
<dbReference type="SUPFAM" id="SSF53756">
    <property type="entry name" value="UDP-Glycosyltransferase/glycogen phosphorylase"/>
    <property type="match status" value="1"/>
</dbReference>
<feature type="domain" description="WsaF C-terminal" evidence="2">
    <location>
        <begin position="240"/>
        <end position="360"/>
    </location>
</feature>
<evidence type="ECO:0000256" key="1">
    <source>
        <dbReference type="SAM" id="MobiDB-lite"/>
    </source>
</evidence>
<evidence type="ECO:0000259" key="2">
    <source>
        <dbReference type="Pfam" id="PF22772"/>
    </source>
</evidence>
<dbReference type="InterPro" id="IPR055050">
    <property type="entry name" value="WsaF_C"/>
</dbReference>
<keyword evidence="4" id="KW-1185">Reference proteome</keyword>